<feature type="region of interest" description="Disordered" evidence="2">
    <location>
        <begin position="76"/>
        <end position="103"/>
    </location>
</feature>
<proteinExistence type="predicted"/>
<sequence length="103" mass="11359">MAALHTKQQRENALAIKALKDEISELKNNPSNRQQKASTALKGLKDTMSDLSSEIEKELDRVNIVVNCLDQEVATMHADKQNDSRWEENEVDKAGGGLTSHAG</sequence>
<feature type="compositionally biased region" description="Gly residues" evidence="2">
    <location>
        <begin position="94"/>
        <end position="103"/>
    </location>
</feature>
<dbReference type="EMBL" id="CCFA01003913">
    <property type="protein sequence ID" value="CDS01413.1"/>
    <property type="molecule type" value="Genomic_DNA"/>
</dbReference>
<organism evidence="3 4">
    <name type="scientific">Sporisorium scitamineum</name>
    <dbReference type="NCBI Taxonomy" id="49012"/>
    <lineage>
        <taxon>Eukaryota</taxon>
        <taxon>Fungi</taxon>
        <taxon>Dikarya</taxon>
        <taxon>Basidiomycota</taxon>
        <taxon>Ustilaginomycotina</taxon>
        <taxon>Ustilaginomycetes</taxon>
        <taxon>Ustilaginales</taxon>
        <taxon>Ustilaginaceae</taxon>
        <taxon>Sporisorium</taxon>
    </lineage>
</organism>
<evidence type="ECO:0000313" key="4">
    <source>
        <dbReference type="Proteomes" id="UP000242770"/>
    </source>
</evidence>
<evidence type="ECO:0000313" key="3">
    <source>
        <dbReference type="EMBL" id="CDS01413.1"/>
    </source>
</evidence>
<evidence type="ECO:0000256" key="1">
    <source>
        <dbReference type="SAM" id="Coils"/>
    </source>
</evidence>
<feature type="coiled-coil region" evidence="1">
    <location>
        <begin position="9"/>
        <end position="61"/>
    </location>
</feature>
<feature type="compositionally biased region" description="Basic and acidic residues" evidence="2">
    <location>
        <begin position="77"/>
        <end position="93"/>
    </location>
</feature>
<keyword evidence="1" id="KW-0175">Coiled coil</keyword>
<accession>A0A0F7S172</accession>
<keyword evidence="4" id="KW-1185">Reference proteome</keyword>
<dbReference type="AlphaFoldDB" id="A0A0F7S172"/>
<evidence type="ECO:0000256" key="2">
    <source>
        <dbReference type="SAM" id="MobiDB-lite"/>
    </source>
</evidence>
<gene>
    <name evidence="3" type="primary">SSCI66000.1</name>
</gene>
<protein>
    <submittedName>
        <fullName evidence="3">Uncharacterized protein</fullName>
    </submittedName>
</protein>
<name>A0A0F7S172_9BASI</name>
<dbReference type="Proteomes" id="UP000242770">
    <property type="component" value="Unassembled WGS sequence"/>
</dbReference>
<reference evidence="4" key="1">
    <citation type="submission" date="2014-06" db="EMBL/GenBank/DDBJ databases">
        <authorList>
            <person name="Berkman P.J."/>
        </authorList>
    </citation>
    <scope>NUCLEOTIDE SEQUENCE [LARGE SCALE GENOMIC DNA]</scope>
</reference>